<dbReference type="InterPro" id="IPR029479">
    <property type="entry name" value="Nitroreductase"/>
</dbReference>
<evidence type="ECO:0000313" key="8">
    <source>
        <dbReference type="EMBL" id="UNY97842.1"/>
    </source>
</evidence>
<comment type="cofactor">
    <cofactor evidence="1">
        <name>FMN</name>
        <dbReference type="ChEBI" id="CHEBI:58210"/>
    </cofactor>
</comment>
<dbReference type="PANTHER" id="PTHR43673:SF2">
    <property type="entry name" value="NITROREDUCTASE"/>
    <property type="match status" value="1"/>
</dbReference>
<dbReference type="SUPFAM" id="SSF55469">
    <property type="entry name" value="FMN-dependent nitroreductase-like"/>
    <property type="match status" value="1"/>
</dbReference>
<keyword evidence="9" id="KW-1185">Reference proteome</keyword>
<keyword evidence="3" id="KW-0285">Flavoprotein</keyword>
<evidence type="ECO:0000256" key="6">
    <source>
        <dbReference type="ARBA" id="ARBA00023002"/>
    </source>
</evidence>
<keyword evidence="5" id="KW-0521">NADP</keyword>
<evidence type="ECO:0000259" key="7">
    <source>
        <dbReference type="Pfam" id="PF00881"/>
    </source>
</evidence>
<evidence type="ECO:0000256" key="1">
    <source>
        <dbReference type="ARBA" id="ARBA00001917"/>
    </source>
</evidence>
<evidence type="ECO:0000313" key="9">
    <source>
        <dbReference type="Proteomes" id="UP000829476"/>
    </source>
</evidence>
<feature type="domain" description="Nitroreductase" evidence="7">
    <location>
        <begin position="7"/>
        <end position="185"/>
    </location>
</feature>
<comment type="similarity">
    <text evidence="2">Belongs to the nitroreductase family.</text>
</comment>
<dbReference type="InterPro" id="IPR033878">
    <property type="entry name" value="NfsB-like"/>
</dbReference>
<keyword evidence="6" id="KW-0560">Oxidoreductase</keyword>
<dbReference type="Proteomes" id="UP000829476">
    <property type="component" value="Chromosome"/>
</dbReference>
<dbReference type="PANTHER" id="PTHR43673">
    <property type="entry name" value="NAD(P)H NITROREDUCTASE YDGI-RELATED"/>
    <property type="match status" value="1"/>
</dbReference>
<evidence type="ECO:0000256" key="3">
    <source>
        <dbReference type="ARBA" id="ARBA00022630"/>
    </source>
</evidence>
<dbReference type="EMBL" id="CP094326">
    <property type="protein sequence ID" value="UNY97842.1"/>
    <property type="molecule type" value="Genomic_DNA"/>
</dbReference>
<protein>
    <submittedName>
        <fullName evidence="8">NAD(P)H-dependent oxidoreductase</fullName>
    </submittedName>
</protein>
<evidence type="ECO:0000256" key="4">
    <source>
        <dbReference type="ARBA" id="ARBA00022643"/>
    </source>
</evidence>
<evidence type="ECO:0000256" key="5">
    <source>
        <dbReference type="ARBA" id="ARBA00022857"/>
    </source>
</evidence>
<proteinExistence type="inferred from homology"/>
<reference evidence="8 9" key="1">
    <citation type="journal article" date="2018" name="Int. J. Syst. Evol. Microbiol.">
        <title>Zhouia spongiae sp. nov., isolated from a marine sponge.</title>
        <authorList>
            <person name="Zhuang L."/>
            <person name="Lin B."/>
            <person name="Qin F."/>
            <person name="Luo L."/>
        </authorList>
    </citation>
    <scope>NUCLEOTIDE SEQUENCE [LARGE SCALE GENOMIC DNA]</scope>
    <source>
        <strain evidence="8 9">HN-Y44</strain>
    </source>
</reference>
<keyword evidence="4" id="KW-0288">FMN</keyword>
<dbReference type="InterPro" id="IPR000415">
    <property type="entry name" value="Nitroreductase-like"/>
</dbReference>
<evidence type="ECO:0000256" key="2">
    <source>
        <dbReference type="ARBA" id="ARBA00007118"/>
    </source>
</evidence>
<dbReference type="RefSeq" id="WP_242936253.1">
    <property type="nucleotide sequence ID" value="NZ_CP094326.1"/>
</dbReference>
<name>A0ABY3YJ31_9FLAO</name>
<dbReference type="Gene3D" id="3.40.109.10">
    <property type="entry name" value="NADH Oxidase"/>
    <property type="match status" value="1"/>
</dbReference>
<dbReference type="Pfam" id="PF00881">
    <property type="entry name" value="Nitroreductase"/>
    <property type="match status" value="1"/>
</dbReference>
<sequence>MNILDKLKWRYAVKKFDSERKLSDEKLNILKEAFNLTATSYGLQPVKLLIIENKQLKEELVTHSWNQRQVADASHLLVFCIHRNVDALYIKTYFERVKHVRNTPDEILDPFRNYLIDDFGSKDQQEVDDWAIKQAYLVLGNLLTVCAAEQIDSCPMEGFVSEKYDELLDLPKKNLKSVLVMPVGYRAADDMFADFKKVRKELSEAIEEII</sequence>
<accession>A0ABY3YJ31</accession>
<organism evidence="8 9">
    <name type="scientific">Zhouia spongiae</name>
    <dbReference type="NCBI Taxonomy" id="2202721"/>
    <lineage>
        <taxon>Bacteria</taxon>
        <taxon>Pseudomonadati</taxon>
        <taxon>Bacteroidota</taxon>
        <taxon>Flavobacteriia</taxon>
        <taxon>Flavobacteriales</taxon>
        <taxon>Flavobacteriaceae</taxon>
        <taxon>Zhouia</taxon>
    </lineage>
</organism>
<gene>
    <name evidence="8" type="ORF">MQE36_12185</name>
</gene>
<dbReference type="CDD" id="cd02149">
    <property type="entry name" value="NfsB-like"/>
    <property type="match status" value="1"/>
</dbReference>